<reference evidence="2 3" key="1">
    <citation type="submission" date="2016-10" db="EMBL/GenBank/DDBJ databases">
        <authorList>
            <person name="de Groot N.N."/>
        </authorList>
    </citation>
    <scope>NUCLEOTIDE SEQUENCE [LARGE SCALE GENOMIC DNA]</scope>
    <source>
        <strain evidence="2 3">CPCC 202699</strain>
    </source>
</reference>
<protein>
    <submittedName>
        <fullName evidence="2">Acyl-CoA carboxylase epsilon subunit</fullName>
    </submittedName>
</protein>
<dbReference type="Pfam" id="PF13822">
    <property type="entry name" value="ACC_epsilon"/>
    <property type="match status" value="1"/>
</dbReference>
<sequence length="77" mass="8256">MSAPLLVVTKGNPDDHEIAAATVAVLALLQSTRDKARFTPRDKAGFIPGRTTPEPGRAPGWVRDPGYTPPGFWATSR</sequence>
<evidence type="ECO:0000256" key="1">
    <source>
        <dbReference type="SAM" id="MobiDB-lite"/>
    </source>
</evidence>
<dbReference type="EMBL" id="FNON01000007">
    <property type="protein sequence ID" value="SDY87890.1"/>
    <property type="molecule type" value="Genomic_DNA"/>
</dbReference>
<accession>A0A1H3NGU4</accession>
<gene>
    <name evidence="2" type="ORF">SAMN05421504_107280</name>
</gene>
<dbReference type="RefSeq" id="WP_091294751.1">
    <property type="nucleotide sequence ID" value="NZ_FNON01000007.1"/>
</dbReference>
<feature type="region of interest" description="Disordered" evidence="1">
    <location>
        <begin position="40"/>
        <end position="77"/>
    </location>
</feature>
<dbReference type="GO" id="GO:0003989">
    <property type="term" value="F:acetyl-CoA carboxylase activity"/>
    <property type="evidence" value="ECO:0007669"/>
    <property type="project" value="InterPro"/>
</dbReference>
<dbReference type="STRING" id="589385.SAMN05421504_107280"/>
<evidence type="ECO:0000313" key="2">
    <source>
        <dbReference type="EMBL" id="SDY87890.1"/>
    </source>
</evidence>
<dbReference type="GO" id="GO:0004658">
    <property type="term" value="F:propionyl-CoA carboxylase activity"/>
    <property type="evidence" value="ECO:0007669"/>
    <property type="project" value="InterPro"/>
</dbReference>
<organism evidence="2 3">
    <name type="scientific">Amycolatopsis xylanica</name>
    <dbReference type="NCBI Taxonomy" id="589385"/>
    <lineage>
        <taxon>Bacteria</taxon>
        <taxon>Bacillati</taxon>
        <taxon>Actinomycetota</taxon>
        <taxon>Actinomycetes</taxon>
        <taxon>Pseudonocardiales</taxon>
        <taxon>Pseudonocardiaceae</taxon>
        <taxon>Amycolatopsis</taxon>
    </lineage>
</organism>
<dbReference type="AlphaFoldDB" id="A0A1H3NGU4"/>
<dbReference type="InterPro" id="IPR032716">
    <property type="entry name" value="ACC_epsilon"/>
</dbReference>
<keyword evidence="3" id="KW-1185">Reference proteome</keyword>
<dbReference type="Proteomes" id="UP000199515">
    <property type="component" value="Unassembled WGS sequence"/>
</dbReference>
<name>A0A1H3NGU4_9PSEU</name>
<evidence type="ECO:0000313" key="3">
    <source>
        <dbReference type="Proteomes" id="UP000199515"/>
    </source>
</evidence>
<proteinExistence type="predicted"/>